<feature type="compositionally biased region" description="Basic and acidic residues" evidence="1">
    <location>
        <begin position="192"/>
        <end position="210"/>
    </location>
</feature>
<feature type="region of interest" description="Disordered" evidence="1">
    <location>
        <begin position="192"/>
        <end position="250"/>
    </location>
</feature>
<feature type="domain" description="HNH nuclease" evidence="2">
    <location>
        <begin position="47"/>
        <end position="113"/>
    </location>
</feature>
<evidence type="ECO:0000313" key="4">
    <source>
        <dbReference type="Proteomes" id="UP000565441"/>
    </source>
</evidence>
<accession>A0A8H5HF56</accession>
<evidence type="ECO:0000313" key="3">
    <source>
        <dbReference type="EMBL" id="KAF5382142.1"/>
    </source>
</evidence>
<dbReference type="InterPro" id="IPR003615">
    <property type="entry name" value="HNH_nuc"/>
</dbReference>
<dbReference type="AlphaFoldDB" id="A0A8H5HF56"/>
<dbReference type="EMBL" id="JAACJP010000009">
    <property type="protein sequence ID" value="KAF5382142.1"/>
    <property type="molecule type" value="Genomic_DNA"/>
</dbReference>
<dbReference type="OrthoDB" id="2124139at2759"/>
<comment type="caution">
    <text evidence="3">The sequence shown here is derived from an EMBL/GenBank/DDBJ whole genome shotgun (WGS) entry which is preliminary data.</text>
</comment>
<organism evidence="3 4">
    <name type="scientific">Tricholomella constricta</name>
    <dbReference type="NCBI Taxonomy" id="117010"/>
    <lineage>
        <taxon>Eukaryota</taxon>
        <taxon>Fungi</taxon>
        <taxon>Dikarya</taxon>
        <taxon>Basidiomycota</taxon>
        <taxon>Agaricomycotina</taxon>
        <taxon>Agaricomycetes</taxon>
        <taxon>Agaricomycetidae</taxon>
        <taxon>Agaricales</taxon>
        <taxon>Tricholomatineae</taxon>
        <taxon>Lyophyllaceae</taxon>
        <taxon>Tricholomella</taxon>
    </lineage>
</organism>
<feature type="compositionally biased region" description="Polar residues" evidence="1">
    <location>
        <begin position="212"/>
        <end position="222"/>
    </location>
</feature>
<keyword evidence="4" id="KW-1185">Reference proteome</keyword>
<evidence type="ECO:0000256" key="1">
    <source>
        <dbReference type="SAM" id="MobiDB-lite"/>
    </source>
</evidence>
<reference evidence="3 4" key="1">
    <citation type="journal article" date="2020" name="ISME J.">
        <title>Uncovering the hidden diversity of litter-decomposition mechanisms in mushroom-forming fungi.</title>
        <authorList>
            <person name="Floudas D."/>
            <person name="Bentzer J."/>
            <person name="Ahren D."/>
            <person name="Johansson T."/>
            <person name="Persson P."/>
            <person name="Tunlid A."/>
        </authorList>
    </citation>
    <scope>NUCLEOTIDE SEQUENCE [LARGE SCALE GENOMIC DNA]</scope>
    <source>
        <strain evidence="3 4">CBS 661.87</strain>
    </source>
</reference>
<dbReference type="Pfam" id="PF13391">
    <property type="entry name" value="HNH_2"/>
    <property type="match status" value="1"/>
</dbReference>
<proteinExistence type="predicted"/>
<name>A0A8H5HF56_9AGAR</name>
<gene>
    <name evidence="3" type="ORF">D9615_004426</name>
</gene>
<protein>
    <recommendedName>
        <fullName evidence="2">HNH nuclease domain-containing protein</fullName>
    </recommendedName>
</protein>
<dbReference type="Proteomes" id="UP000565441">
    <property type="component" value="Unassembled WGS sequence"/>
</dbReference>
<sequence>MAAELWMPTVFDLSSGYPFTHDARAISVISGTDAFTTVIDTRDKKRCVVCGERGRSVLEHAHIVPRVEDETWEDLRHHGFIPLLAKSVQHEARNGVLLCKNHHGRFEDHEFYIRWVPEFQIFVLINHSRIEYMERFHGRAVNLDPDDPRTPFHGAFLIQEMRVRGRWPLLRDRQIPLPILWQIWVRHSDVDHSQAHHGDGEDKEDDRMGEGNDSTSDNSAMLSPTPTPQSPSDQPTSHDDPNTSKNFMTFTNPFANSVELDTLKRSFAVQPNWKASVMEGESWEGSAVDNIAKYRRHVPILNEDLNVMGNKE</sequence>
<evidence type="ECO:0000259" key="2">
    <source>
        <dbReference type="Pfam" id="PF13391"/>
    </source>
</evidence>